<dbReference type="InterPro" id="IPR001845">
    <property type="entry name" value="HTH_ArsR_DNA-bd_dom"/>
</dbReference>
<dbReference type="Pfam" id="PF01022">
    <property type="entry name" value="HTH_5"/>
    <property type="match status" value="1"/>
</dbReference>
<dbReference type="SMART" id="SM00418">
    <property type="entry name" value="HTH_ARSR"/>
    <property type="match status" value="1"/>
</dbReference>
<comment type="caution">
    <text evidence="5">The sequence shown here is derived from an EMBL/GenBank/DDBJ whole genome shotgun (WGS) entry which is preliminary data.</text>
</comment>
<dbReference type="SUPFAM" id="SSF46785">
    <property type="entry name" value="Winged helix' DNA-binding domain"/>
    <property type="match status" value="1"/>
</dbReference>
<proteinExistence type="predicted"/>
<dbReference type="AlphaFoldDB" id="A0A918H7A6"/>
<dbReference type="GO" id="GO:0003677">
    <property type="term" value="F:DNA binding"/>
    <property type="evidence" value="ECO:0007669"/>
    <property type="project" value="UniProtKB-KW"/>
</dbReference>
<evidence type="ECO:0000256" key="2">
    <source>
        <dbReference type="ARBA" id="ARBA00023125"/>
    </source>
</evidence>
<dbReference type="CDD" id="cd00090">
    <property type="entry name" value="HTH_ARSR"/>
    <property type="match status" value="1"/>
</dbReference>
<dbReference type="EMBL" id="BMSA01000003">
    <property type="protein sequence ID" value="GGT41714.1"/>
    <property type="molecule type" value="Genomic_DNA"/>
</dbReference>
<dbReference type="InterPro" id="IPR036388">
    <property type="entry name" value="WH-like_DNA-bd_sf"/>
</dbReference>
<protein>
    <submittedName>
        <fullName evidence="5">Transcriptional regulator</fullName>
    </submittedName>
</protein>
<keyword evidence="2" id="KW-0238">DNA-binding</keyword>
<evidence type="ECO:0000313" key="5">
    <source>
        <dbReference type="EMBL" id="GGT41714.1"/>
    </source>
</evidence>
<evidence type="ECO:0000256" key="3">
    <source>
        <dbReference type="ARBA" id="ARBA00023163"/>
    </source>
</evidence>
<name>A0A918H7A6_9ACTN</name>
<gene>
    <name evidence="5" type="ORF">GCM10010226_17750</name>
</gene>
<keyword evidence="6" id="KW-1185">Reference proteome</keyword>
<organism evidence="5 6">
    <name type="scientific">Streptomyces phaeofaciens</name>
    <dbReference type="NCBI Taxonomy" id="68254"/>
    <lineage>
        <taxon>Bacteria</taxon>
        <taxon>Bacillati</taxon>
        <taxon>Actinomycetota</taxon>
        <taxon>Actinomycetes</taxon>
        <taxon>Kitasatosporales</taxon>
        <taxon>Streptomycetaceae</taxon>
        <taxon>Streptomyces</taxon>
    </lineage>
</organism>
<dbReference type="Pfam" id="PF19361">
    <property type="entry name" value="DUF5937"/>
    <property type="match status" value="1"/>
</dbReference>
<sequence length="339" mass="37517">MICYIPTPEDVARIRFSLSPLGECVYSIRMLFSPDRRRRHQHQPWVDDVWARLKTLDIRPLRAVIPPTGYVPDFLTPAPGTGPANVAEELAVVRETPLEHFVGEVAWMANDPGTPADWRREAAPLHRRMLDEPAWAIAKITQLLDAYWKLALEPCWRHLHSGLQSDIRSRMHVIEGSGAAPMFSSLHERVGWRNDRITVRSAYDFQEQLGGEGLVLVPSVFCGPEVLTMLPPLQPMIVYPRPEAAEFWNGLRSDRPSPLAALLGGVRAAVLQALLVPSSTSRLAAEVNVTPGAISQHIAVLRDCNLVTSKRVGRSVEHSLTEAGEGLVRGAVAPWGRAA</sequence>
<dbReference type="PANTHER" id="PTHR43132:SF6">
    <property type="entry name" value="HTH-TYPE TRANSCRIPTIONAL REPRESSOR CZRA"/>
    <property type="match status" value="1"/>
</dbReference>
<accession>A0A918H7A6</accession>
<dbReference type="Proteomes" id="UP000646776">
    <property type="component" value="Unassembled WGS sequence"/>
</dbReference>
<dbReference type="InterPro" id="IPR011991">
    <property type="entry name" value="ArsR-like_HTH"/>
</dbReference>
<reference evidence="5" key="1">
    <citation type="journal article" date="2014" name="Int. J. Syst. Evol. Microbiol.">
        <title>Complete genome sequence of Corynebacterium casei LMG S-19264T (=DSM 44701T), isolated from a smear-ripened cheese.</title>
        <authorList>
            <consortium name="US DOE Joint Genome Institute (JGI-PGF)"/>
            <person name="Walter F."/>
            <person name="Albersmeier A."/>
            <person name="Kalinowski J."/>
            <person name="Ruckert C."/>
        </authorList>
    </citation>
    <scope>NUCLEOTIDE SEQUENCE</scope>
    <source>
        <strain evidence="5">JCM 4125</strain>
    </source>
</reference>
<feature type="domain" description="HTH arsR-type" evidence="4">
    <location>
        <begin position="257"/>
        <end position="333"/>
    </location>
</feature>
<dbReference type="InterPro" id="IPR036390">
    <property type="entry name" value="WH_DNA-bd_sf"/>
</dbReference>
<dbReference type="InterPro" id="IPR051011">
    <property type="entry name" value="Metal_resp_trans_reg"/>
</dbReference>
<dbReference type="GO" id="GO:0003700">
    <property type="term" value="F:DNA-binding transcription factor activity"/>
    <property type="evidence" value="ECO:0007669"/>
    <property type="project" value="InterPro"/>
</dbReference>
<evidence type="ECO:0000313" key="6">
    <source>
        <dbReference type="Proteomes" id="UP000646776"/>
    </source>
</evidence>
<reference evidence="5" key="2">
    <citation type="submission" date="2020-09" db="EMBL/GenBank/DDBJ databases">
        <authorList>
            <person name="Sun Q."/>
            <person name="Ohkuma M."/>
        </authorList>
    </citation>
    <scope>NUCLEOTIDE SEQUENCE</scope>
    <source>
        <strain evidence="5">JCM 4125</strain>
    </source>
</reference>
<evidence type="ECO:0000259" key="4">
    <source>
        <dbReference type="SMART" id="SM00418"/>
    </source>
</evidence>
<dbReference type="Gene3D" id="1.10.10.10">
    <property type="entry name" value="Winged helix-like DNA-binding domain superfamily/Winged helix DNA-binding domain"/>
    <property type="match status" value="1"/>
</dbReference>
<keyword evidence="3" id="KW-0804">Transcription</keyword>
<evidence type="ECO:0000256" key="1">
    <source>
        <dbReference type="ARBA" id="ARBA00023015"/>
    </source>
</evidence>
<keyword evidence="1" id="KW-0805">Transcription regulation</keyword>
<dbReference type="InterPro" id="IPR045981">
    <property type="entry name" value="DUF5937"/>
</dbReference>
<dbReference type="PANTHER" id="PTHR43132">
    <property type="entry name" value="ARSENICAL RESISTANCE OPERON REPRESSOR ARSR-RELATED"/>
    <property type="match status" value="1"/>
</dbReference>